<dbReference type="SUPFAM" id="SSF55874">
    <property type="entry name" value="ATPase domain of HSP90 chaperone/DNA topoisomerase II/histidine kinase"/>
    <property type="match status" value="1"/>
</dbReference>
<dbReference type="Gene3D" id="3.30.565.10">
    <property type="entry name" value="Histidine kinase-like ATPase, C-terminal domain"/>
    <property type="match status" value="1"/>
</dbReference>
<comment type="caution">
    <text evidence="2">The sequence shown here is derived from an EMBL/GenBank/DDBJ whole genome shotgun (WGS) entry which is preliminary data.</text>
</comment>
<keyword evidence="3" id="KW-1185">Reference proteome</keyword>
<protein>
    <submittedName>
        <fullName evidence="2">ATP-binding protein</fullName>
    </submittedName>
</protein>
<dbReference type="InterPro" id="IPR003594">
    <property type="entry name" value="HATPase_dom"/>
</dbReference>
<dbReference type="Pfam" id="PF13581">
    <property type="entry name" value="HATPase_c_2"/>
    <property type="match status" value="1"/>
</dbReference>
<dbReference type="InterPro" id="IPR036890">
    <property type="entry name" value="HATPase_C_sf"/>
</dbReference>
<dbReference type="CDD" id="cd16934">
    <property type="entry name" value="HATPase_RsbT-like"/>
    <property type="match status" value="1"/>
</dbReference>
<reference evidence="2 3" key="1">
    <citation type="journal article" date="2020" name="mSystems">
        <title>Defining Genomic and Predicted Metabolic Features of the Acetobacterium Genus.</title>
        <authorList>
            <person name="Ross D.E."/>
            <person name="Marshall C.W."/>
            <person name="Gulliver D."/>
            <person name="May H.D."/>
            <person name="Norman R.S."/>
        </authorList>
    </citation>
    <scope>NUCLEOTIDE SEQUENCE [LARGE SCALE GENOMIC DNA]</scope>
    <source>
        <strain evidence="2 3">DSM 4132</strain>
    </source>
</reference>
<accession>A0ABR6YT93</accession>
<evidence type="ECO:0000313" key="2">
    <source>
        <dbReference type="EMBL" id="MBC3898423.1"/>
    </source>
</evidence>
<dbReference type="Proteomes" id="UP000622405">
    <property type="component" value="Unassembled WGS sequence"/>
</dbReference>
<dbReference type="EMBL" id="WJBE01000001">
    <property type="protein sequence ID" value="MBC3898423.1"/>
    <property type="molecule type" value="Genomic_DNA"/>
</dbReference>
<gene>
    <name evidence="2" type="ORF">GH811_02170</name>
</gene>
<evidence type="ECO:0000313" key="3">
    <source>
        <dbReference type="Proteomes" id="UP000622405"/>
    </source>
</evidence>
<feature type="domain" description="Histidine kinase/HSP90-like ATPase" evidence="1">
    <location>
        <begin position="40"/>
        <end position="149"/>
    </location>
</feature>
<keyword evidence="2" id="KW-0547">Nucleotide-binding</keyword>
<sequence>MMKISDVCLTKEISERVRVRETKKIDLVFSHDNENVVYSVRSIAKKAGFRLTDEVLIAVAASELSTNILRYAGTGIIEVSIVTDEVSQANGIELFASDKGPGINDIEQALTENYSSQTNSLGQGLPSVQRIMDEFYIESVSGKGTRVLTRKWVGYGEN</sequence>
<evidence type="ECO:0000259" key="1">
    <source>
        <dbReference type="Pfam" id="PF13581"/>
    </source>
</evidence>
<name>A0ABR6YT93_9FIRM</name>
<dbReference type="GO" id="GO:0005524">
    <property type="term" value="F:ATP binding"/>
    <property type="evidence" value="ECO:0007669"/>
    <property type="project" value="UniProtKB-KW"/>
</dbReference>
<organism evidence="2 3">
    <name type="scientific">Acetobacterium malicum</name>
    <dbReference type="NCBI Taxonomy" id="52692"/>
    <lineage>
        <taxon>Bacteria</taxon>
        <taxon>Bacillati</taxon>
        <taxon>Bacillota</taxon>
        <taxon>Clostridia</taxon>
        <taxon>Eubacteriales</taxon>
        <taxon>Eubacteriaceae</taxon>
        <taxon>Acetobacterium</taxon>
    </lineage>
</organism>
<keyword evidence="2" id="KW-0067">ATP-binding</keyword>
<proteinExistence type="predicted"/>